<gene>
    <name evidence="2" type="ORF">AURDEDRAFT_177148</name>
</gene>
<name>J0LBE8_AURST</name>
<evidence type="ECO:0000313" key="2">
    <source>
        <dbReference type="EMBL" id="EJD33778.1"/>
    </source>
</evidence>
<evidence type="ECO:0000256" key="1">
    <source>
        <dbReference type="SAM" id="MobiDB-lite"/>
    </source>
</evidence>
<feature type="compositionally biased region" description="Basic and acidic residues" evidence="1">
    <location>
        <begin position="68"/>
        <end position="77"/>
    </location>
</feature>
<reference evidence="3" key="1">
    <citation type="journal article" date="2012" name="Science">
        <title>The Paleozoic origin of enzymatic lignin decomposition reconstructed from 31 fungal genomes.</title>
        <authorList>
            <person name="Floudas D."/>
            <person name="Binder M."/>
            <person name="Riley R."/>
            <person name="Barry K."/>
            <person name="Blanchette R.A."/>
            <person name="Henrissat B."/>
            <person name="Martinez A.T."/>
            <person name="Otillar R."/>
            <person name="Spatafora J.W."/>
            <person name="Yadav J.S."/>
            <person name="Aerts A."/>
            <person name="Benoit I."/>
            <person name="Boyd A."/>
            <person name="Carlson A."/>
            <person name="Copeland A."/>
            <person name="Coutinho P.M."/>
            <person name="de Vries R.P."/>
            <person name="Ferreira P."/>
            <person name="Findley K."/>
            <person name="Foster B."/>
            <person name="Gaskell J."/>
            <person name="Glotzer D."/>
            <person name="Gorecki P."/>
            <person name="Heitman J."/>
            <person name="Hesse C."/>
            <person name="Hori C."/>
            <person name="Igarashi K."/>
            <person name="Jurgens J.A."/>
            <person name="Kallen N."/>
            <person name="Kersten P."/>
            <person name="Kohler A."/>
            <person name="Kuees U."/>
            <person name="Kumar T.K.A."/>
            <person name="Kuo A."/>
            <person name="LaButti K."/>
            <person name="Larrondo L.F."/>
            <person name="Lindquist E."/>
            <person name="Ling A."/>
            <person name="Lombard V."/>
            <person name="Lucas S."/>
            <person name="Lundell T."/>
            <person name="Martin R."/>
            <person name="McLaughlin D.J."/>
            <person name="Morgenstern I."/>
            <person name="Morin E."/>
            <person name="Murat C."/>
            <person name="Nagy L.G."/>
            <person name="Nolan M."/>
            <person name="Ohm R.A."/>
            <person name="Patyshakuliyeva A."/>
            <person name="Rokas A."/>
            <person name="Ruiz-Duenas F.J."/>
            <person name="Sabat G."/>
            <person name="Salamov A."/>
            <person name="Samejima M."/>
            <person name="Schmutz J."/>
            <person name="Slot J.C."/>
            <person name="St John F."/>
            <person name="Stenlid J."/>
            <person name="Sun H."/>
            <person name="Sun S."/>
            <person name="Syed K."/>
            <person name="Tsang A."/>
            <person name="Wiebenga A."/>
            <person name="Young D."/>
            <person name="Pisabarro A."/>
            <person name="Eastwood D.C."/>
            <person name="Martin F."/>
            <person name="Cullen D."/>
            <person name="Grigoriev I.V."/>
            <person name="Hibbett D.S."/>
        </authorList>
    </citation>
    <scope>NUCLEOTIDE SEQUENCE [LARGE SCALE GENOMIC DNA]</scope>
    <source>
        <strain evidence="3">TFB10046</strain>
    </source>
</reference>
<dbReference type="KEGG" id="adl:AURDEDRAFT_177148"/>
<organism evidence="2 3">
    <name type="scientific">Auricularia subglabra (strain TFB-10046 / SS5)</name>
    <name type="common">White-rot fungus</name>
    <name type="synonym">Auricularia delicata (strain TFB10046)</name>
    <dbReference type="NCBI Taxonomy" id="717982"/>
    <lineage>
        <taxon>Eukaryota</taxon>
        <taxon>Fungi</taxon>
        <taxon>Dikarya</taxon>
        <taxon>Basidiomycota</taxon>
        <taxon>Agaricomycotina</taxon>
        <taxon>Agaricomycetes</taxon>
        <taxon>Auriculariales</taxon>
        <taxon>Auriculariaceae</taxon>
        <taxon>Auricularia</taxon>
    </lineage>
</organism>
<dbReference type="AlphaFoldDB" id="J0LBE8"/>
<feature type="compositionally biased region" description="Polar residues" evidence="1">
    <location>
        <begin position="363"/>
        <end position="375"/>
    </location>
</feature>
<feature type="region of interest" description="Disordered" evidence="1">
    <location>
        <begin position="347"/>
        <end position="377"/>
    </location>
</feature>
<dbReference type="Proteomes" id="UP000006514">
    <property type="component" value="Unassembled WGS sequence"/>
</dbReference>
<feature type="region of interest" description="Disordered" evidence="1">
    <location>
        <begin position="251"/>
        <end position="272"/>
    </location>
</feature>
<protein>
    <submittedName>
        <fullName evidence="2">Uncharacterized protein</fullName>
    </submittedName>
</protein>
<accession>J0LBE8</accession>
<keyword evidence="3" id="KW-1185">Reference proteome</keyword>
<feature type="compositionally biased region" description="Polar residues" evidence="1">
    <location>
        <begin position="41"/>
        <end position="50"/>
    </location>
</feature>
<feature type="region of interest" description="Disordered" evidence="1">
    <location>
        <begin position="1"/>
        <end position="93"/>
    </location>
</feature>
<dbReference type="EMBL" id="JH688087">
    <property type="protein sequence ID" value="EJD33778.1"/>
    <property type="molecule type" value="Genomic_DNA"/>
</dbReference>
<evidence type="ECO:0000313" key="3">
    <source>
        <dbReference type="Proteomes" id="UP000006514"/>
    </source>
</evidence>
<dbReference type="InParanoid" id="J0LBE8"/>
<sequence length="406" mass="43383">MQLSPRLLQIPNPVVAGGAGGRDVSFAACQGRGSADDQGSHRSFTATVESPSDDDERDADAHVAPAPGDDHAVERDNGASGDQIPNEPIAPHGDAMNEAEQRVLPEVDATTVPLPVGESECNAATVSDEEGAELDVEAVDYSAHVEPGDDDEWRPPARRSLPLQPTRRRLSPNWCLPSRTKTMSAQTTMPRVHLWTLVGAEPGGGGGAEEPVALDGAYDTEAFRPAHVEQDIDEPVEVSANATSASAVALGDRWHPSALPPPSRTDYGQGPDAQVRHQQLKLDVGLHIQLDIAIVAAHAPGGLQLDRAPRVRAHSRAAKEHYGRYSSDAAFPTDRPRSYGATMSVRRLNQHDMPYPNRGSRARTGSATPSPSETLPTACRIKTLPGMDDVDAGHWHIPQHTQAMAQ</sequence>
<proteinExistence type="predicted"/>